<keyword evidence="3" id="KW-1185">Reference proteome</keyword>
<comment type="caution">
    <text evidence="2">The sequence shown here is derived from an EMBL/GenBank/DDBJ whole genome shotgun (WGS) entry which is preliminary data.</text>
</comment>
<sequence>MNSSMLRHSHHSPYSIDSKLNTTKKLSRYTRAELSELRERNLQMLSNQSVIDTLPDKGAKLRETNQVIENLLLKVFDEITPDNTNDMECPLTEKLQNMSVLTPHQGARKRSVDLANQQAFNHYKSSGLLLRKPKKKSNVHNASTTCPSVFFSQHAYSTSTPQEYQTSHISQNTKVRMLTLDESLSLQTEQQSSVKECEKPLDFSHPSKGLLKSLNLSVDLIQQEINIDDVEFPSHQEESEEDEDKEVFVEPMMID</sequence>
<proteinExistence type="predicted"/>
<protein>
    <submittedName>
        <fullName evidence="2">Uncharacterized protein</fullName>
    </submittedName>
</protein>
<evidence type="ECO:0000313" key="2">
    <source>
        <dbReference type="EMBL" id="KAG2215913.1"/>
    </source>
</evidence>
<dbReference type="Proteomes" id="UP000650833">
    <property type="component" value="Unassembled WGS sequence"/>
</dbReference>
<dbReference type="AlphaFoldDB" id="A0A8H7RSM6"/>
<organism evidence="2 3">
    <name type="scientific">Mucor plumbeus</name>
    <dbReference type="NCBI Taxonomy" id="97098"/>
    <lineage>
        <taxon>Eukaryota</taxon>
        <taxon>Fungi</taxon>
        <taxon>Fungi incertae sedis</taxon>
        <taxon>Mucoromycota</taxon>
        <taxon>Mucoromycotina</taxon>
        <taxon>Mucoromycetes</taxon>
        <taxon>Mucorales</taxon>
        <taxon>Mucorineae</taxon>
        <taxon>Mucoraceae</taxon>
        <taxon>Mucor</taxon>
    </lineage>
</organism>
<name>A0A8H7RSM6_9FUNG</name>
<gene>
    <name evidence="2" type="ORF">INT46_004169</name>
</gene>
<dbReference type="OrthoDB" id="2408655at2759"/>
<evidence type="ECO:0000313" key="3">
    <source>
        <dbReference type="Proteomes" id="UP000650833"/>
    </source>
</evidence>
<reference evidence="2" key="1">
    <citation type="submission" date="2020-12" db="EMBL/GenBank/DDBJ databases">
        <title>Metabolic potential, ecology and presence of endohyphal bacteria is reflected in genomic diversity of Mucoromycotina.</title>
        <authorList>
            <person name="Muszewska A."/>
            <person name="Okrasinska A."/>
            <person name="Steczkiewicz K."/>
            <person name="Drgas O."/>
            <person name="Orlowska M."/>
            <person name="Perlinska-Lenart U."/>
            <person name="Aleksandrzak-Piekarczyk T."/>
            <person name="Szatraj K."/>
            <person name="Zielenkiewicz U."/>
            <person name="Pilsyk S."/>
            <person name="Malc E."/>
            <person name="Mieczkowski P."/>
            <person name="Kruszewska J.S."/>
            <person name="Biernat P."/>
            <person name="Pawlowska J."/>
        </authorList>
    </citation>
    <scope>NUCLEOTIDE SEQUENCE</scope>
    <source>
        <strain evidence="2">CBS 226.32</strain>
    </source>
</reference>
<accession>A0A8H7RSM6</accession>
<dbReference type="EMBL" id="JAEPRC010000002">
    <property type="protein sequence ID" value="KAG2215913.1"/>
    <property type="molecule type" value="Genomic_DNA"/>
</dbReference>
<feature type="region of interest" description="Disordered" evidence="1">
    <location>
        <begin position="234"/>
        <end position="255"/>
    </location>
</feature>
<evidence type="ECO:0000256" key="1">
    <source>
        <dbReference type="SAM" id="MobiDB-lite"/>
    </source>
</evidence>